<dbReference type="PROSITE" id="PS50110">
    <property type="entry name" value="RESPONSE_REGULATORY"/>
    <property type="match status" value="1"/>
</dbReference>
<dbReference type="InterPro" id="IPR011006">
    <property type="entry name" value="CheY-like_superfamily"/>
</dbReference>
<evidence type="ECO:0000256" key="5">
    <source>
        <dbReference type="ARBA" id="ARBA00023125"/>
    </source>
</evidence>
<name>A8MKM4_ALKOO</name>
<dbReference type="RefSeq" id="WP_012160663.1">
    <property type="nucleotide sequence ID" value="NC_009922.1"/>
</dbReference>
<sequence>MTEVTKILIVDDEREYRETYRMILESRGFSVGEAETGVKALEKLEEEYYPIVLCDVIMPGIDGLEVLKKIKETYDKSVEVIMVTGYGGVETAVQAMRMGAFGFFVKSHNPEALLIEIGKAKRIINLQKKQNMYSDAENNERYLYQSKNAKMKEILEIVDKVADTSSNVLLLGESGVGKEVLAQKLHDKSSRNTMPFVAINCQYFSDNLLEAELFGHEKGAFTGAKDKRIGRFEEANGGTIFLDEIGEISLNTQVKFLRVLENRKIERMGSNKQIDVDFRLISATNKILADEVKNNSFRQDLFYRINTITIEIPPLRERKEDLLDMIYFFVNMYKKELKKDIRDIDKQTLEYLLHYDYPGNIRELKNIIERLFVLSKDGILRLQSAIEKEFDGKSTIKDDCIMDFNSARYAFEKDYFLKALMHFNYNISQTARAVGISRRQLFNKINEYNLREYMNLD</sequence>
<dbReference type="Gene3D" id="1.10.10.60">
    <property type="entry name" value="Homeodomain-like"/>
    <property type="match status" value="1"/>
</dbReference>
<keyword evidence="3" id="KW-0067">ATP-binding</keyword>
<dbReference type="InterPro" id="IPR025662">
    <property type="entry name" value="Sigma_54_int_dom_ATP-bd_1"/>
</dbReference>
<dbReference type="Gene3D" id="3.40.50.2300">
    <property type="match status" value="1"/>
</dbReference>
<keyword evidence="5" id="KW-0238">DNA-binding</keyword>
<dbReference type="PANTHER" id="PTHR32071">
    <property type="entry name" value="TRANSCRIPTIONAL REGULATORY PROTEIN"/>
    <property type="match status" value="1"/>
</dbReference>
<proteinExistence type="predicted"/>
<dbReference type="InterPro" id="IPR003593">
    <property type="entry name" value="AAA+_ATPase"/>
</dbReference>
<feature type="domain" description="Sigma-54 factor interaction" evidence="9">
    <location>
        <begin position="144"/>
        <end position="373"/>
    </location>
</feature>
<dbReference type="PROSITE" id="PS50045">
    <property type="entry name" value="SIGMA54_INTERACT_4"/>
    <property type="match status" value="1"/>
</dbReference>
<dbReference type="Pfam" id="PF00158">
    <property type="entry name" value="Sigma54_activat"/>
    <property type="match status" value="1"/>
</dbReference>
<dbReference type="InterPro" id="IPR002197">
    <property type="entry name" value="HTH_Fis"/>
</dbReference>
<dbReference type="Pfam" id="PF00072">
    <property type="entry name" value="Response_reg"/>
    <property type="match status" value="1"/>
</dbReference>
<dbReference type="AlphaFoldDB" id="A8MKM4"/>
<comment type="function">
    <text evidence="7">May play the central regulatory role in sporulation. It may be an element of the effector pathway responsible for the activation of sporulation genes in response to nutritional stress. Spo0A may act in concert with spo0H (a sigma factor) to control the expression of some genes that are critical to the sporulation process.</text>
</comment>
<evidence type="ECO:0000256" key="7">
    <source>
        <dbReference type="ARBA" id="ARBA00024867"/>
    </source>
</evidence>
<dbReference type="SMART" id="SM00448">
    <property type="entry name" value="REC"/>
    <property type="match status" value="1"/>
</dbReference>
<dbReference type="SUPFAM" id="SSF52172">
    <property type="entry name" value="CheY-like"/>
    <property type="match status" value="1"/>
</dbReference>
<dbReference type="SUPFAM" id="SSF46689">
    <property type="entry name" value="Homeodomain-like"/>
    <property type="match status" value="1"/>
</dbReference>
<accession>A8MKM4</accession>
<keyword evidence="12" id="KW-1185">Reference proteome</keyword>
<dbReference type="KEGG" id="aoe:Clos_2825"/>
<evidence type="ECO:0000256" key="3">
    <source>
        <dbReference type="ARBA" id="ARBA00022840"/>
    </source>
</evidence>
<dbReference type="Gene3D" id="3.40.50.300">
    <property type="entry name" value="P-loop containing nucleotide triphosphate hydrolases"/>
    <property type="match status" value="1"/>
</dbReference>
<feature type="domain" description="Response regulatory" evidence="10">
    <location>
        <begin position="6"/>
        <end position="121"/>
    </location>
</feature>
<dbReference type="eggNOG" id="COG2204">
    <property type="taxonomic scope" value="Bacteria"/>
</dbReference>
<evidence type="ECO:0000256" key="4">
    <source>
        <dbReference type="ARBA" id="ARBA00023015"/>
    </source>
</evidence>
<dbReference type="InterPro" id="IPR027417">
    <property type="entry name" value="P-loop_NTPase"/>
</dbReference>
<evidence type="ECO:0000256" key="8">
    <source>
        <dbReference type="PROSITE-ProRule" id="PRU00169"/>
    </source>
</evidence>
<dbReference type="GO" id="GO:0000160">
    <property type="term" value="P:phosphorelay signal transduction system"/>
    <property type="evidence" value="ECO:0007669"/>
    <property type="project" value="InterPro"/>
</dbReference>
<feature type="modified residue" description="4-aspartylphosphate" evidence="8">
    <location>
        <position position="55"/>
    </location>
</feature>
<dbReference type="Pfam" id="PF25601">
    <property type="entry name" value="AAA_lid_14"/>
    <property type="match status" value="1"/>
</dbReference>
<dbReference type="InterPro" id="IPR001789">
    <property type="entry name" value="Sig_transdc_resp-reg_receiver"/>
</dbReference>
<evidence type="ECO:0000259" key="10">
    <source>
        <dbReference type="PROSITE" id="PS50110"/>
    </source>
</evidence>
<dbReference type="PROSITE" id="PS00688">
    <property type="entry name" value="SIGMA54_INTERACT_3"/>
    <property type="match status" value="1"/>
</dbReference>
<dbReference type="PROSITE" id="PS00676">
    <property type="entry name" value="SIGMA54_INTERACT_2"/>
    <property type="match status" value="1"/>
</dbReference>
<dbReference type="Gene3D" id="1.10.8.60">
    <property type="match status" value="1"/>
</dbReference>
<dbReference type="InterPro" id="IPR025943">
    <property type="entry name" value="Sigma_54_int_dom_ATP-bd_2"/>
</dbReference>
<dbReference type="GO" id="GO:0005524">
    <property type="term" value="F:ATP binding"/>
    <property type="evidence" value="ECO:0007669"/>
    <property type="project" value="UniProtKB-KW"/>
</dbReference>
<evidence type="ECO:0000313" key="11">
    <source>
        <dbReference type="EMBL" id="ABW20356.1"/>
    </source>
</evidence>
<dbReference type="GO" id="GO:0043565">
    <property type="term" value="F:sequence-specific DNA binding"/>
    <property type="evidence" value="ECO:0007669"/>
    <property type="project" value="InterPro"/>
</dbReference>
<dbReference type="PROSITE" id="PS00675">
    <property type="entry name" value="SIGMA54_INTERACT_1"/>
    <property type="match status" value="1"/>
</dbReference>
<dbReference type="Pfam" id="PF02954">
    <property type="entry name" value="HTH_8"/>
    <property type="match status" value="1"/>
</dbReference>
<evidence type="ECO:0000313" key="12">
    <source>
        <dbReference type="Proteomes" id="UP000000269"/>
    </source>
</evidence>
<gene>
    <name evidence="11" type="ordered locus">Clos_2825</name>
</gene>
<dbReference type="FunFam" id="3.40.50.300:FF:000006">
    <property type="entry name" value="DNA-binding transcriptional regulator NtrC"/>
    <property type="match status" value="1"/>
</dbReference>
<dbReference type="HOGENOM" id="CLU_000445_0_6_9"/>
<dbReference type="SUPFAM" id="SSF52540">
    <property type="entry name" value="P-loop containing nucleoside triphosphate hydrolases"/>
    <property type="match status" value="1"/>
</dbReference>
<dbReference type="PRINTS" id="PR01590">
    <property type="entry name" value="HTHFIS"/>
</dbReference>
<dbReference type="OrthoDB" id="9803970at2"/>
<keyword evidence="8" id="KW-0597">Phosphoprotein</keyword>
<dbReference type="InterPro" id="IPR002078">
    <property type="entry name" value="Sigma_54_int"/>
</dbReference>
<dbReference type="InterPro" id="IPR058031">
    <property type="entry name" value="AAA_lid_NorR"/>
</dbReference>
<keyword evidence="2" id="KW-0547">Nucleotide-binding</keyword>
<organism evidence="11 12">
    <name type="scientific">Alkaliphilus oremlandii (strain OhILAs)</name>
    <name type="common">Clostridium oremlandii (strain OhILAs)</name>
    <dbReference type="NCBI Taxonomy" id="350688"/>
    <lineage>
        <taxon>Bacteria</taxon>
        <taxon>Bacillati</taxon>
        <taxon>Bacillota</taxon>
        <taxon>Clostridia</taxon>
        <taxon>Peptostreptococcales</taxon>
        <taxon>Natronincolaceae</taxon>
        <taxon>Alkaliphilus</taxon>
    </lineage>
</organism>
<dbReference type="Proteomes" id="UP000000269">
    <property type="component" value="Chromosome"/>
</dbReference>
<dbReference type="EMBL" id="CP000853">
    <property type="protein sequence ID" value="ABW20356.1"/>
    <property type="molecule type" value="Genomic_DNA"/>
</dbReference>
<evidence type="ECO:0000259" key="9">
    <source>
        <dbReference type="PROSITE" id="PS50045"/>
    </source>
</evidence>
<keyword evidence="6" id="KW-0804">Transcription</keyword>
<dbReference type="CDD" id="cd00009">
    <property type="entry name" value="AAA"/>
    <property type="match status" value="1"/>
</dbReference>
<dbReference type="InterPro" id="IPR009057">
    <property type="entry name" value="Homeodomain-like_sf"/>
</dbReference>
<protein>
    <recommendedName>
        <fullName evidence="1">Stage 0 sporulation protein A homolog</fullName>
    </recommendedName>
</protein>
<evidence type="ECO:0000256" key="1">
    <source>
        <dbReference type="ARBA" id="ARBA00018672"/>
    </source>
</evidence>
<evidence type="ECO:0000256" key="2">
    <source>
        <dbReference type="ARBA" id="ARBA00022741"/>
    </source>
</evidence>
<dbReference type="SMART" id="SM00382">
    <property type="entry name" value="AAA"/>
    <property type="match status" value="1"/>
</dbReference>
<dbReference type="GO" id="GO:0006355">
    <property type="term" value="P:regulation of DNA-templated transcription"/>
    <property type="evidence" value="ECO:0007669"/>
    <property type="project" value="InterPro"/>
</dbReference>
<dbReference type="InterPro" id="IPR025944">
    <property type="entry name" value="Sigma_54_int_dom_CS"/>
</dbReference>
<keyword evidence="4" id="KW-0805">Transcription regulation</keyword>
<reference evidence="12" key="1">
    <citation type="submission" date="2007-10" db="EMBL/GenBank/DDBJ databases">
        <title>Complete genome of Alkaliphilus oremlandii OhILAs.</title>
        <authorList>
            <person name="Copeland A."/>
            <person name="Lucas S."/>
            <person name="Lapidus A."/>
            <person name="Barry K."/>
            <person name="Detter J.C."/>
            <person name="Glavina del Rio T."/>
            <person name="Hammon N."/>
            <person name="Israni S."/>
            <person name="Dalin E."/>
            <person name="Tice H."/>
            <person name="Pitluck S."/>
            <person name="Chain P."/>
            <person name="Malfatti S."/>
            <person name="Shin M."/>
            <person name="Vergez L."/>
            <person name="Schmutz J."/>
            <person name="Larimer F."/>
            <person name="Land M."/>
            <person name="Hauser L."/>
            <person name="Kyrpides N."/>
            <person name="Mikhailova N."/>
            <person name="Stolz J.F."/>
            <person name="Dawson A."/>
            <person name="Fisher E."/>
            <person name="Crable B."/>
            <person name="Perera E."/>
            <person name="Lisak J."/>
            <person name="Ranganathan M."/>
            <person name="Basu P."/>
            <person name="Richardson P."/>
        </authorList>
    </citation>
    <scope>NUCLEOTIDE SEQUENCE [LARGE SCALE GENOMIC DNA]</scope>
    <source>
        <strain evidence="12">OhILAs</strain>
    </source>
</reference>
<evidence type="ECO:0000256" key="6">
    <source>
        <dbReference type="ARBA" id="ARBA00023163"/>
    </source>
</evidence>
<dbReference type="STRING" id="350688.Clos_2825"/>